<feature type="compositionally biased region" description="Polar residues" evidence="1">
    <location>
        <begin position="221"/>
        <end position="233"/>
    </location>
</feature>
<feature type="compositionally biased region" description="Low complexity" evidence="1">
    <location>
        <begin position="436"/>
        <end position="460"/>
    </location>
</feature>
<accession>A0AAD9MQ30</accession>
<comment type="caution">
    <text evidence="2">The sequence shown here is derived from an EMBL/GenBank/DDBJ whole genome shotgun (WGS) entry which is preliminary data.</text>
</comment>
<evidence type="ECO:0000313" key="2">
    <source>
        <dbReference type="EMBL" id="KAK2141250.1"/>
    </source>
</evidence>
<dbReference type="PANTHER" id="PTHR46894">
    <property type="entry name" value="TSC22 DOMAIN FAMILY PROTEIN 2"/>
    <property type="match status" value="1"/>
</dbReference>
<feature type="compositionally biased region" description="Polar residues" evidence="1">
    <location>
        <begin position="498"/>
        <end position="513"/>
    </location>
</feature>
<dbReference type="EMBL" id="JAODUP010001134">
    <property type="protein sequence ID" value="KAK2141250.1"/>
    <property type="molecule type" value="Genomic_DNA"/>
</dbReference>
<dbReference type="Proteomes" id="UP001208570">
    <property type="component" value="Unassembled WGS sequence"/>
</dbReference>
<dbReference type="PANTHER" id="PTHR46894:SF2">
    <property type="entry name" value="TSC22 DOMAIN FAMILY MEMBER 4"/>
    <property type="match status" value="1"/>
</dbReference>
<evidence type="ECO:0000313" key="3">
    <source>
        <dbReference type="Proteomes" id="UP001208570"/>
    </source>
</evidence>
<feature type="compositionally biased region" description="Polar residues" evidence="1">
    <location>
        <begin position="1"/>
        <end position="22"/>
    </location>
</feature>
<proteinExistence type="predicted"/>
<feature type="region of interest" description="Disordered" evidence="1">
    <location>
        <begin position="334"/>
        <end position="363"/>
    </location>
</feature>
<feature type="compositionally biased region" description="Polar residues" evidence="1">
    <location>
        <begin position="241"/>
        <end position="250"/>
    </location>
</feature>
<feature type="compositionally biased region" description="Polar residues" evidence="1">
    <location>
        <begin position="388"/>
        <end position="409"/>
    </location>
</feature>
<organism evidence="2 3">
    <name type="scientific">Paralvinella palmiformis</name>
    <dbReference type="NCBI Taxonomy" id="53620"/>
    <lineage>
        <taxon>Eukaryota</taxon>
        <taxon>Metazoa</taxon>
        <taxon>Spiralia</taxon>
        <taxon>Lophotrochozoa</taxon>
        <taxon>Annelida</taxon>
        <taxon>Polychaeta</taxon>
        <taxon>Sedentaria</taxon>
        <taxon>Canalipalpata</taxon>
        <taxon>Terebellida</taxon>
        <taxon>Terebelliformia</taxon>
        <taxon>Alvinellidae</taxon>
        <taxon>Paralvinella</taxon>
    </lineage>
</organism>
<feature type="region of interest" description="Disordered" evidence="1">
    <location>
        <begin position="491"/>
        <end position="513"/>
    </location>
</feature>
<dbReference type="AlphaFoldDB" id="A0AAD9MQ30"/>
<protein>
    <submittedName>
        <fullName evidence="2">Uncharacterized protein</fullName>
    </submittedName>
</protein>
<gene>
    <name evidence="2" type="ORF">LSH36_1134g01002</name>
</gene>
<dbReference type="InterPro" id="IPR053049">
    <property type="entry name" value="TSC22_domain_protein_2"/>
</dbReference>
<name>A0AAD9MQ30_9ANNE</name>
<feature type="region of interest" description="Disordered" evidence="1">
    <location>
        <begin position="217"/>
        <end position="253"/>
    </location>
</feature>
<feature type="region of interest" description="Disordered" evidence="1">
    <location>
        <begin position="1"/>
        <end position="24"/>
    </location>
</feature>
<sequence length="583" mass="61472">MENTFTAKQLAASSNQNASQQPLMKPAMAVNSIDFNHKMDDHSTAGTSGGGVSGSSVRVTGSVQVICESINVTDNVTVSVMPVPESTRQDVRIQPGAVFQKMKELENTDRMEVHRTSSAGFTPMGSQKPKKGSFQITSVINRKQLDSLDRTYEDADSIGDDYDETNTEDLSSEILDTSKMTDIDQDPSSEDTVQSLVIDDHVRGSIALPNSLAIARDKVKQSSGTTTTQQPNTAPEPEIVTGQSQVTTGDDPNFGATRFRIVKVSNERFVRGRWSCYDYQNSERTCREKSNEDLCSGNSSATGSVHYVSGDDLSKKPFVSAGTKLYSNSSSMAGTLLSSDGQPGHSMPKGPIPNGEYATPQPGLVIGGVESAGAHDMTGSTVQPLSVVSQPISSNPSQPATRGYSTPTLGTGGPAAPSPQLPPQDFTTSQPDYIGQSAAPAAIQSSSQPQSIPQQPQAQAVPLTHNISSTVASTESVDIVANSIPPPVASALGEFPPTSGNVGSAAQSSSISPNDTLQAADFMQAEAVYTDDKQSLLSVKEDGMSEAGVAKALMTQAGLTQPLLEMVQTMQNPLGGNRDEDER</sequence>
<feature type="region of interest" description="Disordered" evidence="1">
    <location>
        <begin position="388"/>
        <end position="466"/>
    </location>
</feature>
<evidence type="ECO:0000256" key="1">
    <source>
        <dbReference type="SAM" id="MobiDB-lite"/>
    </source>
</evidence>
<reference evidence="2" key="1">
    <citation type="journal article" date="2023" name="Mol. Biol. Evol.">
        <title>Third-Generation Sequencing Reveals the Adaptive Role of the Epigenome in Three Deep-Sea Polychaetes.</title>
        <authorList>
            <person name="Perez M."/>
            <person name="Aroh O."/>
            <person name="Sun Y."/>
            <person name="Lan Y."/>
            <person name="Juniper S.K."/>
            <person name="Young C.R."/>
            <person name="Angers B."/>
            <person name="Qian P.Y."/>
        </authorList>
    </citation>
    <scope>NUCLEOTIDE SEQUENCE</scope>
    <source>
        <strain evidence="2">P08H-3</strain>
    </source>
</reference>
<keyword evidence="3" id="KW-1185">Reference proteome</keyword>